<accession>A0A150AZ68</accession>
<keyword evidence="1" id="KW-0812">Transmembrane</keyword>
<proteinExistence type="predicted"/>
<dbReference type="RefSeq" id="WP_017561689.1">
    <property type="nucleotide sequence ID" value="NZ_JAAVIN010000007.1"/>
</dbReference>
<feature type="chain" id="PRO_5007808892" evidence="2">
    <location>
        <begin position="29"/>
        <end position="100"/>
    </location>
</feature>
<protein>
    <submittedName>
        <fullName evidence="3">Uncharacterized protein</fullName>
    </submittedName>
</protein>
<keyword evidence="1" id="KW-1133">Transmembrane helix</keyword>
<evidence type="ECO:0000256" key="2">
    <source>
        <dbReference type="SAM" id="SignalP"/>
    </source>
</evidence>
<evidence type="ECO:0000313" key="4">
    <source>
        <dbReference type="Proteomes" id="UP000075591"/>
    </source>
</evidence>
<feature type="signal peptide" evidence="2">
    <location>
        <begin position="1"/>
        <end position="28"/>
    </location>
</feature>
<evidence type="ECO:0000256" key="1">
    <source>
        <dbReference type="SAM" id="Phobius"/>
    </source>
</evidence>
<reference evidence="3 4" key="1">
    <citation type="submission" date="2015-12" db="EMBL/GenBank/DDBJ databases">
        <title>Bacillus cereus Group isolate.</title>
        <authorList>
            <person name="Kovac J."/>
        </authorList>
    </citation>
    <scope>NUCLEOTIDE SEQUENCE [LARGE SCALE GENOMIC DNA]</scope>
    <source>
        <strain evidence="3 4">FSL W8-0275</strain>
    </source>
</reference>
<dbReference type="PATRIC" id="fig|1396.432.peg.3544"/>
<feature type="transmembrane region" description="Helical" evidence="1">
    <location>
        <begin position="52"/>
        <end position="70"/>
    </location>
</feature>
<name>A0A150AZ68_BACCE</name>
<sequence>MIKKILSVAMVMALTLGIMNTSIHSASAATTDLPYEQNIQAEELQAQNPEVQHVAPIIIWAAGVLGVWLGEKLLNYGAKKFCAEYRNYNAATKQVCKVIA</sequence>
<keyword evidence="2" id="KW-0732">Signal</keyword>
<organism evidence="3 4">
    <name type="scientific">Bacillus cereus</name>
    <dbReference type="NCBI Taxonomy" id="1396"/>
    <lineage>
        <taxon>Bacteria</taxon>
        <taxon>Bacillati</taxon>
        <taxon>Bacillota</taxon>
        <taxon>Bacilli</taxon>
        <taxon>Bacillales</taxon>
        <taxon>Bacillaceae</taxon>
        <taxon>Bacillus</taxon>
        <taxon>Bacillus cereus group</taxon>
    </lineage>
</organism>
<keyword evidence="1" id="KW-0472">Membrane</keyword>
<evidence type="ECO:0000313" key="3">
    <source>
        <dbReference type="EMBL" id="KXX90593.1"/>
    </source>
</evidence>
<dbReference type="AlphaFoldDB" id="A0A150AZ68"/>
<gene>
    <name evidence="3" type="ORF">AT274_13890</name>
</gene>
<comment type="caution">
    <text evidence="3">The sequence shown here is derived from an EMBL/GenBank/DDBJ whole genome shotgun (WGS) entry which is preliminary data.</text>
</comment>
<dbReference type="Proteomes" id="UP000075591">
    <property type="component" value="Unassembled WGS sequence"/>
</dbReference>
<dbReference type="EMBL" id="LOMT01000119">
    <property type="protein sequence ID" value="KXX90593.1"/>
    <property type="molecule type" value="Genomic_DNA"/>
</dbReference>